<dbReference type="InterPro" id="IPR036397">
    <property type="entry name" value="RNaseH_sf"/>
</dbReference>
<sequence length="207" mass="23920">MLPWHHRKSLSCNWEKNRCEKWTPHELSDINKTTRGVTAGILHRRAKNFGVLDSIVSGDEKWDCYDNTTRKQQWLDVGDLPKSTPKLDFYGKKVMLRFRWNSKGLVYFELLESCQTVTADLYGRQLDHVNKALGRQGVDTTSTKLLHDSTSSHVAKITAQKIEKLGWEVLPHAPNSPDTALSNFHLFRLMQHSLAERHFKNHDEGKK</sequence>
<dbReference type="GO" id="GO:0044547">
    <property type="term" value="F:DNA topoisomerase binding"/>
    <property type="evidence" value="ECO:0007669"/>
    <property type="project" value="TreeGrafter"/>
</dbReference>
<dbReference type="GO" id="GO:0000014">
    <property type="term" value="F:single-stranded DNA endodeoxyribonuclease activity"/>
    <property type="evidence" value="ECO:0007669"/>
    <property type="project" value="TreeGrafter"/>
</dbReference>
<dbReference type="GO" id="GO:0005634">
    <property type="term" value="C:nucleus"/>
    <property type="evidence" value="ECO:0007669"/>
    <property type="project" value="TreeGrafter"/>
</dbReference>
<dbReference type="STRING" id="1561998.A0A1I7UP52"/>
<dbReference type="GO" id="GO:0046975">
    <property type="term" value="F:histone H3K36 methyltransferase activity"/>
    <property type="evidence" value="ECO:0007669"/>
    <property type="project" value="TreeGrafter"/>
</dbReference>
<dbReference type="GO" id="GO:0044774">
    <property type="term" value="P:mitotic DNA integrity checkpoint signaling"/>
    <property type="evidence" value="ECO:0007669"/>
    <property type="project" value="TreeGrafter"/>
</dbReference>
<dbReference type="GO" id="GO:0000729">
    <property type="term" value="P:DNA double-strand break processing"/>
    <property type="evidence" value="ECO:0007669"/>
    <property type="project" value="TreeGrafter"/>
</dbReference>
<dbReference type="InterPro" id="IPR001888">
    <property type="entry name" value="Transposase_1"/>
</dbReference>
<dbReference type="InterPro" id="IPR052709">
    <property type="entry name" value="Transposase-MT_Hybrid"/>
</dbReference>
<dbReference type="AlphaFoldDB" id="A0A1I7UP52"/>
<dbReference type="Gene3D" id="3.30.420.10">
    <property type="entry name" value="Ribonuclease H-like superfamily/Ribonuclease H"/>
    <property type="match status" value="1"/>
</dbReference>
<dbReference type="GO" id="GO:0031297">
    <property type="term" value="P:replication fork processing"/>
    <property type="evidence" value="ECO:0007669"/>
    <property type="project" value="TreeGrafter"/>
</dbReference>
<evidence type="ECO:0000313" key="2">
    <source>
        <dbReference type="WBParaSite" id="Csp11.Scaffold630.g17938.t1"/>
    </source>
</evidence>
<dbReference type="Pfam" id="PF01359">
    <property type="entry name" value="Transposase_1"/>
    <property type="match status" value="1"/>
</dbReference>
<dbReference type="GO" id="GO:0000793">
    <property type="term" value="C:condensed chromosome"/>
    <property type="evidence" value="ECO:0007669"/>
    <property type="project" value="TreeGrafter"/>
</dbReference>
<dbReference type="GO" id="GO:0042800">
    <property type="term" value="F:histone H3K4 methyltransferase activity"/>
    <property type="evidence" value="ECO:0007669"/>
    <property type="project" value="TreeGrafter"/>
</dbReference>
<dbReference type="GO" id="GO:0035861">
    <property type="term" value="C:site of double-strand break"/>
    <property type="evidence" value="ECO:0007669"/>
    <property type="project" value="TreeGrafter"/>
</dbReference>
<name>A0A1I7UP52_9PELO</name>
<reference evidence="2" key="1">
    <citation type="submission" date="2016-11" db="UniProtKB">
        <authorList>
            <consortium name="WormBaseParasite"/>
        </authorList>
    </citation>
    <scope>IDENTIFICATION</scope>
</reference>
<dbReference type="GO" id="GO:0006303">
    <property type="term" value="P:double-strand break repair via nonhomologous end joining"/>
    <property type="evidence" value="ECO:0007669"/>
    <property type="project" value="TreeGrafter"/>
</dbReference>
<dbReference type="Proteomes" id="UP000095282">
    <property type="component" value="Unplaced"/>
</dbReference>
<accession>A0A1I7UP52</accession>
<dbReference type="GO" id="GO:0015074">
    <property type="term" value="P:DNA integration"/>
    <property type="evidence" value="ECO:0007669"/>
    <property type="project" value="TreeGrafter"/>
</dbReference>
<evidence type="ECO:0000313" key="1">
    <source>
        <dbReference type="Proteomes" id="UP000095282"/>
    </source>
</evidence>
<proteinExistence type="predicted"/>
<dbReference type="WBParaSite" id="Csp11.Scaffold630.g17938.t1">
    <property type="protein sequence ID" value="Csp11.Scaffold630.g17938.t1"/>
    <property type="gene ID" value="Csp11.Scaffold630.g17938"/>
</dbReference>
<keyword evidence="1" id="KW-1185">Reference proteome</keyword>
<organism evidence="1 2">
    <name type="scientific">Caenorhabditis tropicalis</name>
    <dbReference type="NCBI Taxonomy" id="1561998"/>
    <lineage>
        <taxon>Eukaryota</taxon>
        <taxon>Metazoa</taxon>
        <taxon>Ecdysozoa</taxon>
        <taxon>Nematoda</taxon>
        <taxon>Chromadorea</taxon>
        <taxon>Rhabditida</taxon>
        <taxon>Rhabditina</taxon>
        <taxon>Rhabditomorpha</taxon>
        <taxon>Rhabditoidea</taxon>
        <taxon>Rhabditidae</taxon>
        <taxon>Peloderinae</taxon>
        <taxon>Caenorhabditis</taxon>
    </lineage>
</organism>
<dbReference type="GO" id="GO:0003697">
    <property type="term" value="F:single-stranded DNA binding"/>
    <property type="evidence" value="ECO:0007669"/>
    <property type="project" value="TreeGrafter"/>
</dbReference>
<protein>
    <submittedName>
        <fullName evidence="2">Transposase</fullName>
    </submittedName>
</protein>
<dbReference type="PANTHER" id="PTHR46060:SF2">
    <property type="entry name" value="HISTONE-LYSINE N-METHYLTRANSFERASE SETMAR"/>
    <property type="match status" value="1"/>
</dbReference>
<dbReference type="GO" id="GO:0003690">
    <property type="term" value="F:double-stranded DNA binding"/>
    <property type="evidence" value="ECO:0007669"/>
    <property type="project" value="TreeGrafter"/>
</dbReference>
<dbReference type="PANTHER" id="PTHR46060">
    <property type="entry name" value="MARINER MOS1 TRANSPOSASE-LIKE PROTEIN"/>
    <property type="match status" value="1"/>
</dbReference>